<accession>A0ABW7H9W5</accession>
<comment type="caution">
    <text evidence="2">The sequence shown here is derived from an EMBL/GenBank/DDBJ whole genome shotgun (WGS) entry which is preliminary data.</text>
</comment>
<sequence length="88" mass="9911">MYPRGEGRFGWHADAVGGASGNRVVAMVLYLNDVERRGETEFFHQGLKVSPRTGQLLLFPAGWNYMHCGQVPESGDKYVISTFIRIKH</sequence>
<gene>
    <name evidence="2" type="ORF">ACG04R_08490</name>
</gene>
<feature type="domain" description="Fe2OG dioxygenase" evidence="1">
    <location>
        <begin position="1"/>
        <end position="86"/>
    </location>
</feature>
<dbReference type="GO" id="GO:0016491">
    <property type="term" value="F:oxidoreductase activity"/>
    <property type="evidence" value="ECO:0007669"/>
    <property type="project" value="UniProtKB-KW"/>
</dbReference>
<dbReference type="EC" id="1.14.11.-" evidence="2"/>
<reference evidence="2 3" key="1">
    <citation type="submission" date="2024-08" db="EMBL/GenBank/DDBJ databases">
        <authorList>
            <person name="Lu H."/>
        </authorList>
    </citation>
    <scope>NUCLEOTIDE SEQUENCE [LARGE SCALE GENOMIC DNA]</scope>
    <source>
        <strain evidence="2 3">BYS78W</strain>
    </source>
</reference>
<evidence type="ECO:0000259" key="1">
    <source>
        <dbReference type="PROSITE" id="PS51471"/>
    </source>
</evidence>
<dbReference type="InterPro" id="IPR044862">
    <property type="entry name" value="Pro_4_hyd_alph_FE2OG_OXY"/>
</dbReference>
<dbReference type="EMBL" id="JBIGIC010000003">
    <property type="protein sequence ID" value="MFG6486705.1"/>
    <property type="molecule type" value="Genomic_DNA"/>
</dbReference>
<dbReference type="Gene3D" id="2.60.120.620">
    <property type="entry name" value="q2cbj1_9rhob like domain"/>
    <property type="match status" value="1"/>
</dbReference>
<organism evidence="2 3">
    <name type="scientific">Pelomonas candidula</name>
    <dbReference type="NCBI Taxonomy" id="3299025"/>
    <lineage>
        <taxon>Bacteria</taxon>
        <taxon>Pseudomonadati</taxon>
        <taxon>Pseudomonadota</taxon>
        <taxon>Betaproteobacteria</taxon>
        <taxon>Burkholderiales</taxon>
        <taxon>Sphaerotilaceae</taxon>
        <taxon>Roseateles</taxon>
    </lineage>
</organism>
<dbReference type="Proteomes" id="UP001606134">
    <property type="component" value="Unassembled WGS sequence"/>
</dbReference>
<keyword evidence="2" id="KW-0560">Oxidoreductase</keyword>
<dbReference type="InterPro" id="IPR005123">
    <property type="entry name" value="Oxoglu/Fe-dep_dioxygenase_dom"/>
</dbReference>
<keyword evidence="3" id="KW-1185">Reference proteome</keyword>
<dbReference type="PROSITE" id="PS51471">
    <property type="entry name" value="FE2OG_OXY"/>
    <property type="match status" value="1"/>
</dbReference>
<dbReference type="RefSeq" id="WP_394408089.1">
    <property type="nucleotide sequence ID" value="NZ_JBIGIC010000003.1"/>
</dbReference>
<name>A0ABW7H9W5_9BURK</name>
<proteinExistence type="predicted"/>
<dbReference type="Pfam" id="PF13640">
    <property type="entry name" value="2OG-FeII_Oxy_3"/>
    <property type="match status" value="1"/>
</dbReference>
<evidence type="ECO:0000313" key="2">
    <source>
        <dbReference type="EMBL" id="MFG6486705.1"/>
    </source>
</evidence>
<protein>
    <submittedName>
        <fullName evidence="2">2OG-Fe(II) oxygenase</fullName>
        <ecNumber evidence="2">1.14.11.-</ecNumber>
    </submittedName>
</protein>
<evidence type="ECO:0000313" key="3">
    <source>
        <dbReference type="Proteomes" id="UP001606134"/>
    </source>
</evidence>